<gene>
    <name evidence="1" type="ordered locus">BH3501</name>
</gene>
<evidence type="ECO:0000313" key="1">
    <source>
        <dbReference type="EMBL" id="BAB07220.1"/>
    </source>
</evidence>
<reference evidence="1 2" key="1">
    <citation type="journal article" date="2000" name="Nucleic Acids Res.">
        <title>Complete genome sequence of the alkaliphilic bacterium Bacillus halodurans and genomic sequence comparison with Bacillus subtilis.</title>
        <authorList>
            <person name="Takami H."/>
            <person name="Nakasone K."/>
            <person name="Takaki Y."/>
            <person name="Maeno G."/>
            <person name="Sasaki R."/>
            <person name="Masui N."/>
            <person name="Fuji F."/>
            <person name="Hirama C."/>
            <person name="Nakamura Y."/>
            <person name="Ogasawara N."/>
            <person name="Kuhara S."/>
            <person name="Horikoshi K."/>
        </authorList>
    </citation>
    <scope>NUCLEOTIDE SEQUENCE [LARGE SCALE GENOMIC DNA]</scope>
    <source>
        <strain evidence="2">ATCC BAA-125 / DSM 18197 / FERM 7344 / JCM 9153 / C-125</strain>
    </source>
</reference>
<protein>
    <submittedName>
        <fullName evidence="1">BH3501 protein</fullName>
    </submittedName>
</protein>
<name>Q9K770_HALH5</name>
<dbReference type="AlphaFoldDB" id="Q9K770"/>
<evidence type="ECO:0000313" key="2">
    <source>
        <dbReference type="Proteomes" id="UP000001258"/>
    </source>
</evidence>
<dbReference type="Proteomes" id="UP000001258">
    <property type="component" value="Chromosome"/>
</dbReference>
<dbReference type="OrthoDB" id="9928187at2"/>
<organism evidence="1 2">
    <name type="scientific">Halalkalibacterium halodurans (strain ATCC BAA-125 / DSM 18197 / FERM 7344 / JCM 9153 / C-125)</name>
    <name type="common">Bacillus halodurans</name>
    <dbReference type="NCBI Taxonomy" id="272558"/>
    <lineage>
        <taxon>Bacteria</taxon>
        <taxon>Bacillati</taxon>
        <taxon>Bacillota</taxon>
        <taxon>Bacilli</taxon>
        <taxon>Bacillales</taxon>
        <taxon>Bacillaceae</taxon>
        <taxon>Halalkalibacterium (ex Joshi et al. 2022)</taxon>
    </lineage>
</organism>
<dbReference type="KEGG" id="bha:BH3501"/>
<accession>Q9K770</accession>
<keyword evidence="2" id="KW-1185">Reference proteome</keyword>
<proteinExistence type="predicted"/>
<dbReference type="HOGENOM" id="CLU_2010675_0_0_9"/>
<dbReference type="RefSeq" id="WP_010899632.1">
    <property type="nucleotide sequence ID" value="NC_002570.2"/>
</dbReference>
<dbReference type="PIR" id="E84087">
    <property type="entry name" value="E84087"/>
</dbReference>
<sequence length="123" mass="13971">MKKVTKSLVVWGLAFGLVFGVGTVGAMYVDSKTHNGFYVTGTLKKTAKVWFNPSWETDNSYGMEKGKHVKQAYVRITEGDYDSGRKWTSTAKSKTENKEYSRSITKTNNPAKTMKANYGWRYF</sequence>
<dbReference type="EMBL" id="BA000004">
    <property type="protein sequence ID" value="BAB07220.1"/>
    <property type="molecule type" value="Genomic_DNA"/>
</dbReference>